<dbReference type="Proteomes" id="UP001629058">
    <property type="component" value="Unassembled WGS sequence"/>
</dbReference>
<dbReference type="EMBL" id="JBELPY010000003">
    <property type="protein sequence ID" value="MFL9833736.1"/>
    <property type="molecule type" value="Genomic_DNA"/>
</dbReference>
<protein>
    <submittedName>
        <fullName evidence="1">Uncharacterized protein</fullName>
    </submittedName>
</protein>
<reference evidence="1 2" key="1">
    <citation type="submission" date="2024-06" db="EMBL/GenBank/DDBJ databases">
        <authorList>
            <person name="Kaempfer P."/>
            <person name="Viver T."/>
        </authorList>
    </citation>
    <scope>NUCLEOTIDE SEQUENCE [LARGE SCALE GENOMIC DNA]</scope>
    <source>
        <strain evidence="1 2">ST-37</strain>
    </source>
</reference>
<organism evidence="1 2">
    <name type="scientific">Chryseobacterium terrae</name>
    <dbReference type="NCBI Taxonomy" id="3163299"/>
    <lineage>
        <taxon>Bacteria</taxon>
        <taxon>Pseudomonadati</taxon>
        <taxon>Bacteroidota</taxon>
        <taxon>Flavobacteriia</taxon>
        <taxon>Flavobacteriales</taxon>
        <taxon>Weeksellaceae</taxon>
        <taxon>Chryseobacterium group</taxon>
        <taxon>Chryseobacterium</taxon>
    </lineage>
</organism>
<evidence type="ECO:0000313" key="2">
    <source>
        <dbReference type="Proteomes" id="UP001629058"/>
    </source>
</evidence>
<proteinExistence type="predicted"/>
<evidence type="ECO:0000313" key="1">
    <source>
        <dbReference type="EMBL" id="MFL9833736.1"/>
    </source>
</evidence>
<sequence length="83" mass="9375">MNIIFTTINKKICTTDFQKELWDGAESLAKNQILKKLEMAANYLGDLSINITIDMAKGIPSIVKNNLTEEQFYAAERALHSKL</sequence>
<dbReference type="RefSeq" id="WP_408088879.1">
    <property type="nucleotide sequence ID" value="NZ_JBELPY010000003.1"/>
</dbReference>
<gene>
    <name evidence="1" type="ORF">ABS765_06805</name>
</gene>
<comment type="caution">
    <text evidence="1">The sequence shown here is derived from an EMBL/GenBank/DDBJ whole genome shotgun (WGS) entry which is preliminary data.</text>
</comment>
<keyword evidence="2" id="KW-1185">Reference proteome</keyword>
<accession>A0ABW8Y0N8</accession>
<name>A0ABW8Y0N8_9FLAO</name>